<dbReference type="Pfam" id="PF14559">
    <property type="entry name" value="TPR_19"/>
    <property type="match status" value="1"/>
</dbReference>
<name>A0A518GFT2_9BACT</name>
<dbReference type="EMBL" id="CP036298">
    <property type="protein sequence ID" value="QDV27466.1"/>
    <property type="molecule type" value="Genomic_DNA"/>
</dbReference>
<evidence type="ECO:0000256" key="2">
    <source>
        <dbReference type="SAM" id="SignalP"/>
    </source>
</evidence>
<protein>
    <submittedName>
        <fullName evidence="3">Photosystem I assembly protein Ycf3</fullName>
    </submittedName>
</protein>
<keyword evidence="4" id="KW-1185">Reference proteome</keyword>
<gene>
    <name evidence="3" type="ORF">Q31a_58550</name>
</gene>
<dbReference type="PANTHER" id="PTHR44809:SF1">
    <property type="entry name" value="PROTEIN O-MANNOSYL-TRANSFERASE TMTC1"/>
    <property type="match status" value="1"/>
</dbReference>
<sequence precursor="true">MTASHTTRHLYVAAMLLMLAATSSGCRWNSMGQNSMGVRLYEQGRYNEALQQFQSAQAADPSDPDSYYNLASTYHKLGIGQKDAKMIEQSEALYNQCLDLQPNHVDCHRGLAVLLVESGRKDSALKLLNNWSTTNPGLSDAKVELARLNQELGQTQLAERYLDEALAMNPQDPRAWNARGQLREASGDLGQALQNYQQSLALNSLQGDLYQRIASLNVKIAQNTAAGITQNTGAWTAQNPQPGTASPPRY</sequence>
<dbReference type="AlphaFoldDB" id="A0A518GFT2"/>
<feature type="repeat" description="TPR" evidence="1">
    <location>
        <begin position="139"/>
        <end position="172"/>
    </location>
</feature>
<dbReference type="InterPro" id="IPR019734">
    <property type="entry name" value="TPR_rpt"/>
</dbReference>
<keyword evidence="1" id="KW-0802">TPR repeat</keyword>
<dbReference type="InterPro" id="IPR011990">
    <property type="entry name" value="TPR-like_helical_dom_sf"/>
</dbReference>
<dbReference type="Proteomes" id="UP000318017">
    <property type="component" value="Chromosome"/>
</dbReference>
<dbReference type="Gene3D" id="1.25.40.10">
    <property type="entry name" value="Tetratricopeptide repeat domain"/>
    <property type="match status" value="2"/>
</dbReference>
<accession>A0A518GFT2</accession>
<organism evidence="3 4">
    <name type="scientific">Aureliella helgolandensis</name>
    <dbReference type="NCBI Taxonomy" id="2527968"/>
    <lineage>
        <taxon>Bacteria</taxon>
        <taxon>Pseudomonadati</taxon>
        <taxon>Planctomycetota</taxon>
        <taxon>Planctomycetia</taxon>
        <taxon>Pirellulales</taxon>
        <taxon>Pirellulaceae</taxon>
        <taxon>Aureliella</taxon>
    </lineage>
</organism>
<evidence type="ECO:0000256" key="1">
    <source>
        <dbReference type="PROSITE-ProRule" id="PRU00339"/>
    </source>
</evidence>
<reference evidence="3 4" key="1">
    <citation type="submission" date="2019-02" db="EMBL/GenBank/DDBJ databases">
        <title>Deep-cultivation of Planctomycetes and their phenomic and genomic characterization uncovers novel biology.</title>
        <authorList>
            <person name="Wiegand S."/>
            <person name="Jogler M."/>
            <person name="Boedeker C."/>
            <person name="Pinto D."/>
            <person name="Vollmers J."/>
            <person name="Rivas-Marin E."/>
            <person name="Kohn T."/>
            <person name="Peeters S.H."/>
            <person name="Heuer A."/>
            <person name="Rast P."/>
            <person name="Oberbeckmann S."/>
            <person name="Bunk B."/>
            <person name="Jeske O."/>
            <person name="Meyerdierks A."/>
            <person name="Storesund J.E."/>
            <person name="Kallscheuer N."/>
            <person name="Luecker S."/>
            <person name="Lage O.M."/>
            <person name="Pohl T."/>
            <person name="Merkel B.J."/>
            <person name="Hornburger P."/>
            <person name="Mueller R.-W."/>
            <person name="Bruemmer F."/>
            <person name="Labrenz M."/>
            <person name="Spormann A.M."/>
            <person name="Op den Camp H."/>
            <person name="Overmann J."/>
            <person name="Amann R."/>
            <person name="Jetten M.S.M."/>
            <person name="Mascher T."/>
            <person name="Medema M.H."/>
            <person name="Devos D.P."/>
            <person name="Kaster A.-K."/>
            <person name="Ovreas L."/>
            <person name="Rohde M."/>
            <person name="Galperin M.Y."/>
            <person name="Jogler C."/>
        </authorList>
    </citation>
    <scope>NUCLEOTIDE SEQUENCE [LARGE SCALE GENOMIC DNA]</scope>
    <source>
        <strain evidence="3 4">Q31a</strain>
    </source>
</reference>
<dbReference type="OrthoDB" id="270653at2"/>
<evidence type="ECO:0000313" key="3">
    <source>
        <dbReference type="EMBL" id="QDV27466.1"/>
    </source>
</evidence>
<feature type="signal peptide" evidence="2">
    <location>
        <begin position="1"/>
        <end position="25"/>
    </location>
</feature>
<dbReference type="RefSeq" id="WP_145084903.1">
    <property type="nucleotide sequence ID" value="NZ_CP036298.1"/>
</dbReference>
<dbReference type="KEGG" id="ahel:Q31a_58550"/>
<dbReference type="SMART" id="SM00028">
    <property type="entry name" value="TPR"/>
    <property type="match status" value="5"/>
</dbReference>
<feature type="repeat" description="TPR" evidence="1">
    <location>
        <begin position="173"/>
        <end position="206"/>
    </location>
</feature>
<evidence type="ECO:0000313" key="4">
    <source>
        <dbReference type="Proteomes" id="UP000318017"/>
    </source>
</evidence>
<dbReference type="PROSITE" id="PS50005">
    <property type="entry name" value="TPR"/>
    <property type="match status" value="3"/>
</dbReference>
<feature type="chain" id="PRO_5021880329" evidence="2">
    <location>
        <begin position="26"/>
        <end position="250"/>
    </location>
</feature>
<dbReference type="Pfam" id="PF13432">
    <property type="entry name" value="TPR_16"/>
    <property type="match status" value="1"/>
</dbReference>
<keyword evidence="2" id="KW-0732">Signal</keyword>
<dbReference type="PANTHER" id="PTHR44809">
    <property type="match status" value="1"/>
</dbReference>
<dbReference type="SUPFAM" id="SSF48452">
    <property type="entry name" value="TPR-like"/>
    <property type="match status" value="1"/>
</dbReference>
<proteinExistence type="predicted"/>
<dbReference type="Pfam" id="PF13414">
    <property type="entry name" value="TPR_11"/>
    <property type="match status" value="1"/>
</dbReference>
<dbReference type="InterPro" id="IPR052943">
    <property type="entry name" value="TMTC_O-mannosyl-trnsfr"/>
</dbReference>
<feature type="repeat" description="TPR" evidence="1">
    <location>
        <begin position="30"/>
        <end position="63"/>
    </location>
</feature>